<accession>A0A6A7B024</accession>
<reference evidence="1" key="1">
    <citation type="submission" date="2020-01" db="EMBL/GenBank/DDBJ databases">
        <authorList>
            <consortium name="DOE Joint Genome Institute"/>
            <person name="Haridas S."/>
            <person name="Albert R."/>
            <person name="Binder M."/>
            <person name="Bloem J."/>
            <person name="Labutti K."/>
            <person name="Salamov A."/>
            <person name="Andreopoulos B."/>
            <person name="Baker S.E."/>
            <person name="Barry K."/>
            <person name="Bills G."/>
            <person name="Bluhm B.H."/>
            <person name="Cannon C."/>
            <person name="Castanera R."/>
            <person name="Culley D.E."/>
            <person name="Daum C."/>
            <person name="Ezra D."/>
            <person name="Gonzalez J.B."/>
            <person name="Henrissat B."/>
            <person name="Kuo A."/>
            <person name="Liang C."/>
            <person name="Lipzen A."/>
            <person name="Lutzoni F."/>
            <person name="Magnuson J."/>
            <person name="Mondo S."/>
            <person name="Nolan M."/>
            <person name="Ohm R."/>
            <person name="Pangilinan J."/>
            <person name="Park H.-J."/>
            <person name="Ramirez L."/>
            <person name="Alfaro M."/>
            <person name="Sun H."/>
            <person name="Tritt A."/>
            <person name="Yoshinaga Y."/>
            <person name="Zwiers L.-H."/>
            <person name="Turgeon B.G."/>
            <person name="Goodwin S.B."/>
            <person name="Spatafora J.W."/>
            <person name="Crous P.W."/>
            <person name="Grigoriev I.V."/>
        </authorList>
    </citation>
    <scope>NUCLEOTIDE SEQUENCE</scope>
    <source>
        <strain evidence="1">IPT5</strain>
    </source>
</reference>
<gene>
    <name evidence="1" type="ORF">T440DRAFT_402824</name>
</gene>
<dbReference type="OrthoDB" id="10580342at2759"/>
<name>A0A6A7B024_9PLEO</name>
<organism evidence="1 2">
    <name type="scientific">Plenodomus tracheiphilus IPT5</name>
    <dbReference type="NCBI Taxonomy" id="1408161"/>
    <lineage>
        <taxon>Eukaryota</taxon>
        <taxon>Fungi</taxon>
        <taxon>Dikarya</taxon>
        <taxon>Ascomycota</taxon>
        <taxon>Pezizomycotina</taxon>
        <taxon>Dothideomycetes</taxon>
        <taxon>Pleosporomycetidae</taxon>
        <taxon>Pleosporales</taxon>
        <taxon>Pleosporineae</taxon>
        <taxon>Leptosphaeriaceae</taxon>
        <taxon>Plenodomus</taxon>
    </lineage>
</organism>
<keyword evidence="2" id="KW-1185">Reference proteome</keyword>
<dbReference type="AlphaFoldDB" id="A0A6A7B024"/>
<sequence>MRPLVSPGTVDLQCMAACPWGLAGGAVGSSVPKAVLRRRRLDWTAWDAWADRSAKAL</sequence>
<dbReference type="Proteomes" id="UP000799423">
    <property type="component" value="Unassembled WGS sequence"/>
</dbReference>
<protein>
    <submittedName>
        <fullName evidence="1">Uncharacterized protein</fullName>
    </submittedName>
</protein>
<proteinExistence type="predicted"/>
<evidence type="ECO:0000313" key="2">
    <source>
        <dbReference type="Proteomes" id="UP000799423"/>
    </source>
</evidence>
<evidence type="ECO:0000313" key="1">
    <source>
        <dbReference type="EMBL" id="KAF2847755.1"/>
    </source>
</evidence>
<dbReference type="EMBL" id="MU006323">
    <property type="protein sequence ID" value="KAF2847755.1"/>
    <property type="molecule type" value="Genomic_DNA"/>
</dbReference>